<keyword evidence="1 2" id="KW-0597">Phosphoprotein</keyword>
<dbReference type="InterPro" id="IPR011006">
    <property type="entry name" value="CheY-like_superfamily"/>
</dbReference>
<evidence type="ECO:0000256" key="1">
    <source>
        <dbReference type="ARBA" id="ARBA00022553"/>
    </source>
</evidence>
<sequence length="120" mass="13062">MCQVLVVDDNEDIRETMRDFLEEEGYHVVTAKNGADALSRLEQLEAGKLPCLMLVDLLMPVMDGVELIRRLRESARFAPVPVIAISAASTVDPPPGTRLLPKPVGPTVILEEVRNACGAP</sequence>
<comment type="caution">
    <text evidence="4">The sequence shown here is derived from an EMBL/GenBank/DDBJ whole genome shotgun (WGS) entry which is preliminary data.</text>
</comment>
<dbReference type="OrthoDB" id="9788090at2"/>
<evidence type="ECO:0000256" key="2">
    <source>
        <dbReference type="PROSITE-ProRule" id="PRU00169"/>
    </source>
</evidence>
<dbReference type="RefSeq" id="WP_153817858.1">
    <property type="nucleotide sequence ID" value="NZ_WJIE01000001.1"/>
</dbReference>
<dbReference type="Gene3D" id="3.40.50.2300">
    <property type="match status" value="1"/>
</dbReference>
<dbReference type="CDD" id="cd17574">
    <property type="entry name" value="REC_OmpR"/>
    <property type="match status" value="1"/>
</dbReference>
<dbReference type="InterPro" id="IPR050595">
    <property type="entry name" value="Bact_response_regulator"/>
</dbReference>
<dbReference type="GO" id="GO:0000160">
    <property type="term" value="P:phosphorelay signal transduction system"/>
    <property type="evidence" value="ECO:0007669"/>
    <property type="project" value="InterPro"/>
</dbReference>
<gene>
    <name evidence="4" type="ORF">GF068_03620</name>
</gene>
<dbReference type="SMART" id="SM00448">
    <property type="entry name" value="REC"/>
    <property type="match status" value="1"/>
</dbReference>
<dbReference type="AlphaFoldDB" id="A0A6N7PLJ5"/>
<feature type="modified residue" description="4-aspartylphosphate" evidence="2">
    <location>
        <position position="56"/>
    </location>
</feature>
<protein>
    <submittedName>
        <fullName evidence="4">Response regulator</fullName>
    </submittedName>
</protein>
<dbReference type="Pfam" id="PF00072">
    <property type="entry name" value="Response_reg"/>
    <property type="match status" value="1"/>
</dbReference>
<feature type="domain" description="Response regulatory" evidence="3">
    <location>
        <begin position="3"/>
        <end position="117"/>
    </location>
</feature>
<name>A0A6N7PLJ5_9BACT</name>
<accession>A0A6N7PLJ5</accession>
<reference evidence="4 5" key="1">
    <citation type="submission" date="2019-10" db="EMBL/GenBank/DDBJ databases">
        <title>A soil myxobacterium in the family Polyangiaceae.</title>
        <authorList>
            <person name="Li Y."/>
            <person name="Wang J."/>
        </authorList>
    </citation>
    <scope>NUCLEOTIDE SEQUENCE [LARGE SCALE GENOMIC DNA]</scope>
    <source>
        <strain evidence="4 5">DSM 14734</strain>
    </source>
</reference>
<dbReference type="PROSITE" id="PS50110">
    <property type="entry name" value="RESPONSE_REGULATORY"/>
    <property type="match status" value="1"/>
</dbReference>
<dbReference type="InterPro" id="IPR001789">
    <property type="entry name" value="Sig_transdc_resp-reg_receiver"/>
</dbReference>
<dbReference type="Proteomes" id="UP000440224">
    <property type="component" value="Unassembled WGS sequence"/>
</dbReference>
<keyword evidence="5" id="KW-1185">Reference proteome</keyword>
<dbReference type="SUPFAM" id="SSF52172">
    <property type="entry name" value="CheY-like"/>
    <property type="match status" value="1"/>
</dbReference>
<evidence type="ECO:0000313" key="4">
    <source>
        <dbReference type="EMBL" id="MRG91014.1"/>
    </source>
</evidence>
<evidence type="ECO:0000313" key="5">
    <source>
        <dbReference type="Proteomes" id="UP000440224"/>
    </source>
</evidence>
<dbReference type="PANTHER" id="PTHR44591">
    <property type="entry name" value="STRESS RESPONSE REGULATOR PROTEIN 1"/>
    <property type="match status" value="1"/>
</dbReference>
<dbReference type="EMBL" id="WJIE01000001">
    <property type="protein sequence ID" value="MRG91014.1"/>
    <property type="molecule type" value="Genomic_DNA"/>
</dbReference>
<evidence type="ECO:0000259" key="3">
    <source>
        <dbReference type="PROSITE" id="PS50110"/>
    </source>
</evidence>
<dbReference type="PANTHER" id="PTHR44591:SF3">
    <property type="entry name" value="RESPONSE REGULATORY DOMAIN-CONTAINING PROTEIN"/>
    <property type="match status" value="1"/>
</dbReference>
<organism evidence="4 5">
    <name type="scientific">Polyangium spumosum</name>
    <dbReference type="NCBI Taxonomy" id="889282"/>
    <lineage>
        <taxon>Bacteria</taxon>
        <taxon>Pseudomonadati</taxon>
        <taxon>Myxococcota</taxon>
        <taxon>Polyangia</taxon>
        <taxon>Polyangiales</taxon>
        <taxon>Polyangiaceae</taxon>
        <taxon>Polyangium</taxon>
    </lineage>
</organism>
<proteinExistence type="predicted"/>